<accession>A0A941J1P6</accession>
<proteinExistence type="predicted"/>
<dbReference type="Proteomes" id="UP000682308">
    <property type="component" value="Unassembled WGS sequence"/>
</dbReference>
<sequence>MRFKTLGVAAATVGALALTAAPAGAAQNWQAVSTNSTWHCGGYKTHKVSDNVKFKVCAVVNGSRYAQAVLVVQNAASVAVSIGGAVSSNFGSNVDCASSTLNPGFTRGCLAPTQYVGNESIFVVAARLRLNGVDDWYYDTDFYVP</sequence>
<evidence type="ECO:0000256" key="1">
    <source>
        <dbReference type="SAM" id="SignalP"/>
    </source>
</evidence>
<comment type="caution">
    <text evidence="2">The sequence shown here is derived from an EMBL/GenBank/DDBJ whole genome shotgun (WGS) entry which is preliminary data.</text>
</comment>
<organism evidence="2 3">
    <name type="scientific">Streptomyces tuirus</name>
    <dbReference type="NCBI Taxonomy" id="68278"/>
    <lineage>
        <taxon>Bacteria</taxon>
        <taxon>Bacillati</taxon>
        <taxon>Actinomycetota</taxon>
        <taxon>Actinomycetes</taxon>
        <taxon>Kitasatosporales</taxon>
        <taxon>Streptomycetaceae</taxon>
        <taxon>Streptomyces</taxon>
    </lineage>
</organism>
<keyword evidence="1" id="KW-0732">Signal</keyword>
<feature type="signal peptide" evidence="1">
    <location>
        <begin position="1"/>
        <end position="25"/>
    </location>
</feature>
<evidence type="ECO:0000313" key="3">
    <source>
        <dbReference type="Proteomes" id="UP000682308"/>
    </source>
</evidence>
<protein>
    <recommendedName>
        <fullName evidence="4">Secreted protein</fullName>
    </recommendedName>
</protein>
<dbReference type="EMBL" id="JAGTPG010000001">
    <property type="protein sequence ID" value="MBR8639030.1"/>
    <property type="molecule type" value="Genomic_DNA"/>
</dbReference>
<dbReference type="AlphaFoldDB" id="A0A941J1P6"/>
<name>A0A941J1P6_9ACTN</name>
<gene>
    <name evidence="2" type="ORF">KEF29_06080</name>
</gene>
<keyword evidence="3" id="KW-1185">Reference proteome</keyword>
<evidence type="ECO:0008006" key="4">
    <source>
        <dbReference type="Google" id="ProtNLM"/>
    </source>
</evidence>
<feature type="chain" id="PRO_5036921949" description="Secreted protein" evidence="1">
    <location>
        <begin position="26"/>
        <end position="145"/>
    </location>
</feature>
<reference evidence="2 3" key="1">
    <citation type="submission" date="2021-04" db="EMBL/GenBank/DDBJ databases">
        <title>Characterization of the biosynthetic gene cluster of new lipopeptides with antitumor activity in the genome of the marine Streptomyces PHM034.</title>
        <authorList>
            <person name="Ceniceros A."/>
            <person name="Canedo L."/>
            <person name="Mendez C."/>
            <person name="Olano C."/>
            <person name="Schleissner C."/>
            <person name="Cuevas C."/>
            <person name="De La Calle F."/>
            <person name="Salas J.A."/>
        </authorList>
    </citation>
    <scope>NUCLEOTIDE SEQUENCE [LARGE SCALE GENOMIC DNA]</scope>
    <source>
        <strain evidence="2 3">PHM034</strain>
    </source>
</reference>
<evidence type="ECO:0000313" key="2">
    <source>
        <dbReference type="EMBL" id="MBR8639030.1"/>
    </source>
</evidence>